<sequence>LGVTRLRMHLLSQAHVHPNSRLRPSLIPAFGAPGHPARRRSRRGAPCPPTQRTWCRRCVSSDMNLLSHARDVALQSPLLVLGGVALAYAVYTLIRFARADASLGLLSAAPTPPRAFAGKVVWIVGSSQGLGEAMALCMAAQGAKLILSSRSQRKLEAVKAKCAAFIPADDVLLLRLDVLGPPATLAEAVETACSAFGGAGLDYIFHNAGASQHAVVEETTCDVATELLHLNLHAAINVARATLPYMLRRGKGWHVVISSMAGVVPSPGQAVYAAAKAGLRAYFGSLKAEMHGSGIGATICCPGPVATGLDGNARLVYGPLGLIETVTTVPSPDGEGSQLVAAHSSSGRTAVPRAVELIVRAAHRKMDEVWIARHPVLLVGYLTQYTPFLAWWILKKIGPGRARKLKSGGDGYSVTGMFVWGTPKKTE</sequence>
<evidence type="ECO:0000313" key="3">
    <source>
        <dbReference type="EMBL" id="JAT69085.1"/>
    </source>
</evidence>
<dbReference type="Pfam" id="PF00106">
    <property type="entry name" value="adh_short"/>
    <property type="match status" value="1"/>
</dbReference>
<dbReference type="AlphaFoldDB" id="A0A1D1ZQV0"/>
<dbReference type="InterPro" id="IPR036291">
    <property type="entry name" value="NAD(P)-bd_dom_sf"/>
</dbReference>
<gene>
    <name evidence="3" type="ORF">g.896</name>
</gene>
<dbReference type="InterPro" id="IPR057326">
    <property type="entry name" value="KR_dom"/>
</dbReference>
<keyword evidence="1" id="KW-0472">Membrane</keyword>
<organism evidence="3">
    <name type="scientific">Auxenochlorella protothecoides</name>
    <name type="common">Green microalga</name>
    <name type="synonym">Chlorella protothecoides</name>
    <dbReference type="NCBI Taxonomy" id="3075"/>
    <lineage>
        <taxon>Eukaryota</taxon>
        <taxon>Viridiplantae</taxon>
        <taxon>Chlorophyta</taxon>
        <taxon>core chlorophytes</taxon>
        <taxon>Trebouxiophyceae</taxon>
        <taxon>Chlorellales</taxon>
        <taxon>Chlorellaceae</taxon>
        <taxon>Auxenochlorella</taxon>
    </lineage>
</organism>
<dbReference type="Gene3D" id="3.40.50.720">
    <property type="entry name" value="NAD(P)-binding Rossmann-like Domain"/>
    <property type="match status" value="1"/>
</dbReference>
<protein>
    <recommendedName>
        <fullName evidence="2">Ketoreductase domain-containing protein</fullName>
    </recommendedName>
</protein>
<dbReference type="PRINTS" id="PR00081">
    <property type="entry name" value="GDHRDH"/>
</dbReference>
<name>A0A1D1ZQV0_AUXPR</name>
<dbReference type="SMART" id="SM00822">
    <property type="entry name" value="PKS_KR"/>
    <property type="match status" value="1"/>
</dbReference>
<dbReference type="PANTHER" id="PTHR45274:SF2">
    <property type="entry name" value="NAD(P)-BINDING ROSSMANN-FOLD SUPERFAMILY PROTEIN"/>
    <property type="match status" value="1"/>
</dbReference>
<dbReference type="SUPFAM" id="SSF51735">
    <property type="entry name" value="NAD(P)-binding Rossmann-fold domains"/>
    <property type="match status" value="1"/>
</dbReference>
<evidence type="ECO:0000259" key="2">
    <source>
        <dbReference type="SMART" id="SM00822"/>
    </source>
</evidence>
<accession>A0A1D1ZQV0</accession>
<dbReference type="InterPro" id="IPR002347">
    <property type="entry name" value="SDR_fam"/>
</dbReference>
<dbReference type="EMBL" id="GDKF01009537">
    <property type="protein sequence ID" value="JAT69085.1"/>
    <property type="molecule type" value="Transcribed_RNA"/>
</dbReference>
<feature type="transmembrane region" description="Helical" evidence="1">
    <location>
        <begin position="72"/>
        <end position="94"/>
    </location>
</feature>
<reference evidence="3" key="1">
    <citation type="submission" date="2015-08" db="EMBL/GenBank/DDBJ databases">
        <authorList>
            <person name="Babu N.S."/>
            <person name="Beckwith C.J."/>
            <person name="Beseler K.G."/>
            <person name="Brison A."/>
            <person name="Carone J.V."/>
            <person name="Caskin T.P."/>
            <person name="Diamond M."/>
            <person name="Durham M.E."/>
            <person name="Foxe J.M."/>
            <person name="Go M."/>
            <person name="Henderson B.A."/>
            <person name="Jones I.B."/>
            <person name="McGettigan J.A."/>
            <person name="Micheletti S.J."/>
            <person name="Nasrallah M.E."/>
            <person name="Ortiz D."/>
            <person name="Piller C.R."/>
            <person name="Privatt S.R."/>
            <person name="Schneider S.L."/>
            <person name="Sharp S."/>
            <person name="Smith T.C."/>
            <person name="Stanton J.D."/>
            <person name="Ullery H.E."/>
            <person name="Wilson R.J."/>
            <person name="Serrano M.G."/>
            <person name="Buck G."/>
            <person name="Lee V."/>
            <person name="Wang Y."/>
            <person name="Carvalho R."/>
            <person name="Voegtly L."/>
            <person name="Shi R."/>
            <person name="Duckworth R."/>
            <person name="Johnson A."/>
            <person name="Loviza R."/>
            <person name="Walstead R."/>
            <person name="Shah Z."/>
            <person name="Kiflezghi M."/>
            <person name="Wade K."/>
            <person name="Ball S.L."/>
            <person name="Bradley K.W."/>
            <person name="Asai D.J."/>
            <person name="Bowman C.A."/>
            <person name="Russell D.A."/>
            <person name="Pope W.H."/>
            <person name="Jacobs-Sera D."/>
            <person name="Hendrix R.W."/>
            <person name="Hatfull G.F."/>
        </authorList>
    </citation>
    <scope>NUCLEOTIDE SEQUENCE</scope>
</reference>
<feature type="non-terminal residue" evidence="3">
    <location>
        <position position="1"/>
    </location>
</feature>
<keyword evidence="1" id="KW-1133">Transmembrane helix</keyword>
<feature type="domain" description="Ketoreductase" evidence="2">
    <location>
        <begin position="119"/>
        <end position="308"/>
    </location>
</feature>
<evidence type="ECO:0000256" key="1">
    <source>
        <dbReference type="SAM" id="Phobius"/>
    </source>
</evidence>
<dbReference type="PANTHER" id="PTHR45274">
    <property type="entry name" value="NAD(P)-BINDING ROSSMANN-FOLD SUPERFAMILY PROTEIN"/>
    <property type="match status" value="1"/>
</dbReference>
<proteinExistence type="predicted"/>
<keyword evidence="1" id="KW-0812">Transmembrane</keyword>